<keyword evidence="4 9" id="KW-0547">Nucleotide-binding</keyword>
<dbReference type="NCBIfam" id="TIGR00347">
    <property type="entry name" value="bioD"/>
    <property type="match status" value="1"/>
</dbReference>
<comment type="cofactor">
    <cofactor evidence="9">
        <name>Mg(2+)</name>
        <dbReference type="ChEBI" id="CHEBI:18420"/>
    </cofactor>
</comment>
<sequence>MSVFFITGVDSRIGKTYATGYLAKQLLENGVNVITQKLIETGCDSKIAEDIVTHRHIMQIPLQHVDLQQVSCPFVFKAAAPPYIAASLENIPLYPARITVATQQLKLKYEMVLLETSGGIMTPLTESLLTIDYIAAQGHPVVLVTSATLESINHTLLALQAIAQRGLTLHAVIYNQYQDPAQSVDTDELTPDQVLQDEQLYKESFDTHRVRTNLLQNTRLYLQQYLQQHHPDTFWVELPYISFSSQSVHYQKSEEDNKDDNNSNPSYNIEKYAQEIADNILYAESLYKKIAQK</sequence>
<evidence type="ECO:0000256" key="5">
    <source>
        <dbReference type="ARBA" id="ARBA00022756"/>
    </source>
</evidence>
<dbReference type="GO" id="GO:0005524">
    <property type="term" value="F:ATP binding"/>
    <property type="evidence" value="ECO:0007669"/>
    <property type="project" value="UniProtKB-UniRule"/>
</dbReference>
<dbReference type="Proteomes" id="UP000254123">
    <property type="component" value="Unassembled WGS sequence"/>
</dbReference>
<dbReference type="EMBL" id="UGVC01000001">
    <property type="protein sequence ID" value="SUD90823.1"/>
    <property type="molecule type" value="Genomic_DNA"/>
</dbReference>
<evidence type="ECO:0000313" key="10">
    <source>
        <dbReference type="EMBL" id="SUD90823.1"/>
    </source>
</evidence>
<reference evidence="10 11" key="1">
    <citation type="submission" date="2018-06" db="EMBL/GenBank/DDBJ databases">
        <authorList>
            <consortium name="Pathogen Informatics"/>
            <person name="Doyle S."/>
        </authorList>
    </citation>
    <scope>NUCLEOTIDE SEQUENCE [LARGE SCALE GENOMIC DNA]</scope>
    <source>
        <strain evidence="10 11">NCTC10526</strain>
    </source>
</reference>
<evidence type="ECO:0000256" key="2">
    <source>
        <dbReference type="ARBA" id="ARBA00022598"/>
    </source>
</evidence>
<comment type="subunit">
    <text evidence="9">Homodimer.</text>
</comment>
<dbReference type="RefSeq" id="WP_051584555.1">
    <property type="nucleotide sequence ID" value="NZ_CAJHAQ010000001.1"/>
</dbReference>
<comment type="function">
    <text evidence="9">Catalyzes a mechanistically unusual reaction, the ATP-dependent insertion of CO2 between the N7 and N8 nitrogen atoms of 7,8-diaminopelargonic acid (DAPA, also called 7,8-diammoniononanoate) to form a ureido ring.</text>
</comment>
<dbReference type="HAMAP" id="MF_00336">
    <property type="entry name" value="BioD"/>
    <property type="match status" value="1"/>
</dbReference>
<feature type="binding site" evidence="9">
    <location>
        <begin position="175"/>
        <end position="176"/>
    </location>
    <ligand>
        <name>ATP</name>
        <dbReference type="ChEBI" id="CHEBI:30616"/>
    </ligand>
</feature>
<dbReference type="GO" id="GO:0000287">
    <property type="term" value="F:magnesium ion binding"/>
    <property type="evidence" value="ECO:0007669"/>
    <property type="project" value="UniProtKB-UniRule"/>
</dbReference>
<comment type="similarity">
    <text evidence="9">Belongs to the dethiobiotin synthetase family.</text>
</comment>
<keyword evidence="6 9" id="KW-0067">ATP-binding</keyword>
<comment type="catalytic activity">
    <reaction evidence="8">
        <text>(7R,8S)-8-amino-7-(carboxyamino)nonanoate + ATP = (4R,5S)-dethiobiotin + ADP + phosphate + H(+)</text>
        <dbReference type="Rhea" id="RHEA:63684"/>
        <dbReference type="ChEBI" id="CHEBI:15378"/>
        <dbReference type="ChEBI" id="CHEBI:30616"/>
        <dbReference type="ChEBI" id="CHEBI:43474"/>
        <dbReference type="ChEBI" id="CHEBI:149470"/>
        <dbReference type="ChEBI" id="CHEBI:149473"/>
        <dbReference type="ChEBI" id="CHEBI:456216"/>
    </reaction>
</comment>
<keyword evidence="1 9" id="KW-0963">Cytoplasm</keyword>
<dbReference type="GO" id="GO:0005829">
    <property type="term" value="C:cytosol"/>
    <property type="evidence" value="ECO:0007669"/>
    <property type="project" value="TreeGrafter"/>
</dbReference>
<dbReference type="Pfam" id="PF13500">
    <property type="entry name" value="AAA_26"/>
    <property type="match status" value="1"/>
</dbReference>
<proteinExistence type="inferred from homology"/>
<dbReference type="Gene3D" id="3.40.50.300">
    <property type="entry name" value="P-loop containing nucleotide triphosphate hydrolases"/>
    <property type="match status" value="1"/>
</dbReference>
<keyword evidence="3 9" id="KW-0479">Metal-binding</keyword>
<keyword evidence="11" id="KW-1185">Reference proteome</keyword>
<keyword evidence="5 9" id="KW-0093">Biotin biosynthesis</keyword>
<dbReference type="STRING" id="1123034.GCA_000685805_02414"/>
<comment type="subcellular location">
    <subcellularLocation>
        <location evidence="9">Cytoplasm</location>
    </subcellularLocation>
</comment>
<evidence type="ECO:0000256" key="7">
    <source>
        <dbReference type="ARBA" id="ARBA00022842"/>
    </source>
</evidence>
<feature type="binding site" evidence="9">
    <location>
        <position position="41"/>
    </location>
    <ligand>
        <name>substrate</name>
    </ligand>
</feature>
<organism evidence="10 11">
    <name type="scientific">Psychrobacter phenylpyruvicus</name>
    <dbReference type="NCBI Taxonomy" id="29432"/>
    <lineage>
        <taxon>Bacteria</taxon>
        <taxon>Pseudomonadati</taxon>
        <taxon>Pseudomonadota</taxon>
        <taxon>Gammaproteobacteria</taxon>
        <taxon>Moraxellales</taxon>
        <taxon>Moraxellaceae</taxon>
        <taxon>Psychrobacter</taxon>
    </lineage>
</organism>
<protein>
    <recommendedName>
        <fullName evidence="9">ATP-dependent dethiobiotin synthetase BioD</fullName>
        <ecNumber evidence="9">6.3.3.3</ecNumber>
    </recommendedName>
    <alternativeName>
        <fullName evidence="9">DTB synthetase</fullName>
        <shortName evidence="9">DTBS</shortName>
    </alternativeName>
    <alternativeName>
        <fullName evidence="9">Dethiobiotin synthase</fullName>
    </alternativeName>
</protein>
<dbReference type="InterPro" id="IPR027417">
    <property type="entry name" value="P-loop_NTPase"/>
</dbReference>
<evidence type="ECO:0000256" key="9">
    <source>
        <dbReference type="HAMAP-Rule" id="MF_00336"/>
    </source>
</evidence>
<dbReference type="CDD" id="cd03109">
    <property type="entry name" value="DTBS"/>
    <property type="match status" value="1"/>
</dbReference>
<dbReference type="PANTHER" id="PTHR43210:SF2">
    <property type="entry name" value="ATP-DEPENDENT DETHIOBIOTIN SYNTHETASE BIOD 2"/>
    <property type="match status" value="1"/>
</dbReference>
<comment type="catalytic activity">
    <reaction evidence="9">
        <text>(7R,8S)-7,8-diammoniononanoate + CO2 + ATP = (4R,5S)-dethiobiotin + ADP + phosphate + 3 H(+)</text>
        <dbReference type="Rhea" id="RHEA:15805"/>
        <dbReference type="ChEBI" id="CHEBI:15378"/>
        <dbReference type="ChEBI" id="CHEBI:16526"/>
        <dbReference type="ChEBI" id="CHEBI:30616"/>
        <dbReference type="ChEBI" id="CHEBI:43474"/>
        <dbReference type="ChEBI" id="CHEBI:149469"/>
        <dbReference type="ChEBI" id="CHEBI:149473"/>
        <dbReference type="ChEBI" id="CHEBI:456216"/>
        <dbReference type="EC" id="6.3.3.3"/>
    </reaction>
</comment>
<dbReference type="GO" id="GO:0009102">
    <property type="term" value="P:biotin biosynthetic process"/>
    <property type="evidence" value="ECO:0007669"/>
    <property type="project" value="UniProtKB-UniRule"/>
</dbReference>
<evidence type="ECO:0000313" key="11">
    <source>
        <dbReference type="Proteomes" id="UP000254123"/>
    </source>
</evidence>
<feature type="binding site" evidence="9">
    <location>
        <position position="16"/>
    </location>
    <ligand>
        <name>Mg(2+)</name>
        <dbReference type="ChEBI" id="CHEBI:18420"/>
    </ligand>
</feature>
<dbReference type="InterPro" id="IPR004472">
    <property type="entry name" value="DTB_synth_BioD"/>
</dbReference>
<feature type="binding site" evidence="9">
    <location>
        <position position="115"/>
    </location>
    <ligand>
        <name>Mg(2+)</name>
        <dbReference type="ChEBI" id="CHEBI:18420"/>
    </ligand>
</feature>
<dbReference type="UniPathway" id="UPA00078">
    <property type="reaction ID" value="UER00161"/>
</dbReference>
<evidence type="ECO:0000256" key="3">
    <source>
        <dbReference type="ARBA" id="ARBA00022723"/>
    </source>
</evidence>
<feature type="active site" evidence="9">
    <location>
        <position position="37"/>
    </location>
</feature>
<accession>A0A379LJV1</accession>
<feature type="binding site" evidence="9">
    <location>
        <begin position="115"/>
        <end position="118"/>
    </location>
    <ligand>
        <name>ATP</name>
        <dbReference type="ChEBI" id="CHEBI:30616"/>
    </ligand>
</feature>
<comment type="caution">
    <text evidence="9">Lacks conserved residue(s) required for the propagation of feature annotation.</text>
</comment>
<keyword evidence="2 9" id="KW-0436">Ligase</keyword>
<evidence type="ECO:0000256" key="4">
    <source>
        <dbReference type="ARBA" id="ARBA00022741"/>
    </source>
</evidence>
<feature type="binding site" evidence="9">
    <location>
        <position position="50"/>
    </location>
    <ligand>
        <name>ATP</name>
        <dbReference type="ChEBI" id="CHEBI:30616"/>
    </ligand>
</feature>
<comment type="pathway">
    <text evidence="9">Cofactor biosynthesis; biotin biosynthesis; biotin from 7,8-diaminononanoate: step 1/2.</text>
</comment>
<evidence type="ECO:0000256" key="6">
    <source>
        <dbReference type="ARBA" id="ARBA00022840"/>
    </source>
</evidence>
<dbReference type="GO" id="GO:0004141">
    <property type="term" value="F:dethiobiotin synthase activity"/>
    <property type="evidence" value="ECO:0007669"/>
    <property type="project" value="UniProtKB-UniRule"/>
</dbReference>
<evidence type="ECO:0000256" key="8">
    <source>
        <dbReference type="ARBA" id="ARBA00047386"/>
    </source>
</evidence>
<dbReference type="SUPFAM" id="SSF52540">
    <property type="entry name" value="P-loop containing nucleoside triphosphate hydrolases"/>
    <property type="match status" value="1"/>
</dbReference>
<dbReference type="EC" id="6.3.3.3" evidence="9"/>
<gene>
    <name evidence="10" type="primary">bioD1_2</name>
    <name evidence="9" type="synonym">bioD</name>
    <name evidence="10" type="ORF">NCTC10526_01169</name>
</gene>
<evidence type="ECO:0000256" key="1">
    <source>
        <dbReference type="ARBA" id="ARBA00022490"/>
    </source>
</evidence>
<name>A0A379LJV1_9GAMM</name>
<dbReference type="AlphaFoldDB" id="A0A379LJV1"/>
<keyword evidence="7 9" id="KW-0460">Magnesium</keyword>
<dbReference type="PANTHER" id="PTHR43210">
    <property type="entry name" value="DETHIOBIOTIN SYNTHETASE"/>
    <property type="match status" value="1"/>
</dbReference>
<feature type="binding site" evidence="9">
    <location>
        <position position="50"/>
    </location>
    <ligand>
        <name>Mg(2+)</name>
        <dbReference type="ChEBI" id="CHEBI:18420"/>
    </ligand>
</feature>